<reference evidence="2 3" key="1">
    <citation type="submission" date="2023-09" db="EMBL/GenBank/DDBJ databases">
        <authorList>
            <person name="Rey-Velasco X."/>
        </authorList>
    </citation>
    <scope>NUCLEOTIDE SEQUENCE [LARGE SCALE GENOMIC DNA]</scope>
    <source>
        <strain evidence="2 3">W345</strain>
    </source>
</reference>
<dbReference type="InterPro" id="IPR023631">
    <property type="entry name" value="Amidase_dom"/>
</dbReference>
<feature type="domain" description="Amidase" evidence="1">
    <location>
        <begin position="41"/>
        <end position="492"/>
    </location>
</feature>
<dbReference type="NCBIfam" id="NF006006">
    <property type="entry name" value="PRK08137.1"/>
    <property type="match status" value="1"/>
</dbReference>
<dbReference type="SUPFAM" id="SSF75304">
    <property type="entry name" value="Amidase signature (AS) enzymes"/>
    <property type="match status" value="1"/>
</dbReference>
<dbReference type="PANTHER" id="PTHR42678">
    <property type="entry name" value="AMIDASE"/>
    <property type="match status" value="1"/>
</dbReference>
<dbReference type="EC" id="3.5.1.4" evidence="2"/>
<protein>
    <submittedName>
        <fullName evidence="2">Amidase</fullName>
        <ecNumber evidence="2">3.5.1.4</ecNumber>
    </submittedName>
</protein>
<dbReference type="Proteomes" id="UP001254608">
    <property type="component" value="Unassembled WGS sequence"/>
</dbReference>
<accession>A0ABU2WD16</accession>
<dbReference type="PANTHER" id="PTHR42678:SF34">
    <property type="entry name" value="OS04G0183300 PROTEIN"/>
    <property type="match status" value="1"/>
</dbReference>
<evidence type="ECO:0000313" key="3">
    <source>
        <dbReference type="Proteomes" id="UP001254608"/>
    </source>
</evidence>
<sequence>MLLLLAISPSAWCLSAATALHEADITTLQAEMDAGRLSSHELVEHFLRRIDALDRHGPTLNSVIELNPDALTIADRLDAERLKHGPRSAMHGIPILLKDNIDTADRMHTSAGSLALMNDRPSEDASIVQRLRDAGAVILGKTNLSEWANFRSSRSSSGWSGRGGQTLNPYDPARSPCGSSSGSGVAVAAGFAVVAIGTETDGSIVCPSSVNGIVGIKPTIGLVSRRGIVPISASQDTAGPMARSVADAAIVLAVIAGADAEDPATDALNERSIPDYPALLKDRQALRGARIGVARDLAGFHEGVDVVFEQAIVALRAAGAVIVDPANLELDESLGDDEFTVLLYEFKDGLAHYLATRPEAPQDLGALIDYNRAHPQQEMPYFRQELFLAANEKASLDSPEYLKAKERAQRLAGPDGIDAAIRRHRLDALIAPTVGAAWTIDLVNGDHYPGGNASTAPAVSGYPHITVPAGYLHGLPVGVSFFGPAWSEPSLLQFANDYEHKTNIRQTPMLPGPAP</sequence>
<dbReference type="GO" id="GO:0004040">
    <property type="term" value="F:amidase activity"/>
    <property type="evidence" value="ECO:0007669"/>
    <property type="project" value="UniProtKB-EC"/>
</dbReference>
<name>A0ABU2WD16_9GAMM</name>
<keyword evidence="2" id="KW-0378">Hydrolase</keyword>
<dbReference type="RefSeq" id="WP_311363170.1">
    <property type="nucleotide sequence ID" value="NZ_JAVRIC010000001.1"/>
</dbReference>
<proteinExistence type="predicted"/>
<evidence type="ECO:0000313" key="2">
    <source>
        <dbReference type="EMBL" id="MDT0495776.1"/>
    </source>
</evidence>
<evidence type="ECO:0000259" key="1">
    <source>
        <dbReference type="Pfam" id="PF01425"/>
    </source>
</evidence>
<dbReference type="NCBIfam" id="NF005300">
    <property type="entry name" value="PRK06828.1"/>
    <property type="match status" value="1"/>
</dbReference>
<organism evidence="2 3">
    <name type="scientific">Banduia mediterranea</name>
    <dbReference type="NCBI Taxonomy" id="3075609"/>
    <lineage>
        <taxon>Bacteria</taxon>
        <taxon>Pseudomonadati</taxon>
        <taxon>Pseudomonadota</taxon>
        <taxon>Gammaproteobacteria</taxon>
        <taxon>Nevskiales</taxon>
        <taxon>Algiphilaceae</taxon>
        <taxon>Banduia</taxon>
    </lineage>
</organism>
<dbReference type="InterPro" id="IPR036928">
    <property type="entry name" value="AS_sf"/>
</dbReference>
<dbReference type="Gene3D" id="3.90.1300.10">
    <property type="entry name" value="Amidase signature (AS) domain"/>
    <property type="match status" value="1"/>
</dbReference>
<dbReference type="EMBL" id="JAVRIC010000001">
    <property type="protein sequence ID" value="MDT0495776.1"/>
    <property type="molecule type" value="Genomic_DNA"/>
</dbReference>
<keyword evidence="3" id="KW-1185">Reference proteome</keyword>
<dbReference type="Pfam" id="PF01425">
    <property type="entry name" value="Amidase"/>
    <property type="match status" value="1"/>
</dbReference>
<gene>
    <name evidence="2" type="ORF">RM530_00130</name>
</gene>
<comment type="caution">
    <text evidence="2">The sequence shown here is derived from an EMBL/GenBank/DDBJ whole genome shotgun (WGS) entry which is preliminary data.</text>
</comment>